<dbReference type="GO" id="GO:0032049">
    <property type="term" value="P:cardiolipin biosynthetic process"/>
    <property type="evidence" value="ECO:0007669"/>
    <property type="project" value="InterPro"/>
</dbReference>
<evidence type="ECO:0000256" key="7">
    <source>
        <dbReference type="ARBA" id="ARBA00022989"/>
    </source>
</evidence>
<evidence type="ECO:0000256" key="12">
    <source>
        <dbReference type="SAM" id="Phobius"/>
    </source>
</evidence>
<accession>A0A644TXB5</accession>
<comment type="caution">
    <text evidence="14">The sequence shown here is derived from an EMBL/GenBank/DDBJ whole genome shotgun (WGS) entry which is preliminary data.</text>
</comment>
<evidence type="ECO:0000256" key="10">
    <source>
        <dbReference type="ARBA" id="ARBA00023209"/>
    </source>
</evidence>
<dbReference type="HAMAP" id="MF_01916">
    <property type="entry name" value="Cardiolipin_synth_Cls"/>
    <property type="match status" value="1"/>
</dbReference>
<dbReference type="InterPro" id="IPR027379">
    <property type="entry name" value="CLS_N"/>
</dbReference>
<keyword evidence="2" id="KW-1003">Cell membrane</keyword>
<comment type="subcellular location">
    <subcellularLocation>
        <location evidence="1">Cell membrane</location>
        <topology evidence="1">Multi-pass membrane protein</topology>
    </subcellularLocation>
</comment>
<evidence type="ECO:0000256" key="8">
    <source>
        <dbReference type="ARBA" id="ARBA00023098"/>
    </source>
</evidence>
<dbReference type="AlphaFoldDB" id="A0A644TXB5"/>
<gene>
    <name evidence="14" type="primary">clsA_2</name>
    <name evidence="14" type="ORF">SDC9_17345</name>
</gene>
<dbReference type="NCBIfam" id="TIGR04265">
    <property type="entry name" value="bac_cardiolipin"/>
    <property type="match status" value="1"/>
</dbReference>
<evidence type="ECO:0000256" key="6">
    <source>
        <dbReference type="ARBA" id="ARBA00022737"/>
    </source>
</evidence>
<dbReference type="EMBL" id="VSSQ01000060">
    <property type="protein sequence ID" value="MPL71568.1"/>
    <property type="molecule type" value="Genomic_DNA"/>
</dbReference>
<feature type="domain" description="PLD phosphodiesterase" evidence="13">
    <location>
        <begin position="411"/>
        <end position="438"/>
    </location>
</feature>
<dbReference type="PANTHER" id="PTHR21248:SF22">
    <property type="entry name" value="PHOSPHOLIPASE D"/>
    <property type="match status" value="1"/>
</dbReference>
<evidence type="ECO:0000256" key="1">
    <source>
        <dbReference type="ARBA" id="ARBA00004651"/>
    </source>
</evidence>
<dbReference type="CDD" id="cd09112">
    <property type="entry name" value="PLDc_CLS_2"/>
    <property type="match status" value="1"/>
</dbReference>
<dbReference type="PROSITE" id="PS50035">
    <property type="entry name" value="PLD"/>
    <property type="match status" value="2"/>
</dbReference>
<dbReference type="InterPro" id="IPR025202">
    <property type="entry name" value="PLD-like_dom"/>
</dbReference>
<dbReference type="FunFam" id="3.30.870.10:FF:000014">
    <property type="entry name" value="Cardiolipin synthase"/>
    <property type="match status" value="1"/>
</dbReference>
<sequence length="499" mass="56413">MYLMLDLISVIIEEFFWFLQLIVVLLDIGACITVIFLERRSPQTALTWVLVMIFLPFLGLFLYLFFGRHLYGSRIFSKKTKADLMLAAQAEEQFKKIKENALELAPSISRFDSTIALLLSLDKAVLTRNNELTLYTDGEMKFAAFKEAVAGAKHHIHLEYFIIRNDELGNEIIELLAEKAAEGVEVRVIFDAAGTFSVKDEFFAPLKKAGGDVRIFFPLKVSFLNTRLHFRNHRKILVVDGVVGFIGGFNIGDEYLGKGPMGYWRDTHLRLHGKAVAALQTRFIMDWNYAAKNAQISVEDRKSPYYPEEGFLDVTGHSYVQIASSGPDSAEKAIYSGYMSLIGHAKESIYIHTPYFIPDEPMLTGLVLAARSGIDVRVVIPCKPDHPFVYWANHSYLGDLLAAGVRGYTYNDGFIHSKAGIFDGIATTIGTANWDIRSFKLNFETNAFVYDIEFGKRMNRIYLSELETNCTEITLEEYNLRSASVRIKEGISRLFSALL</sequence>
<dbReference type="Pfam" id="PF13396">
    <property type="entry name" value="PLDc_N"/>
    <property type="match status" value="1"/>
</dbReference>
<dbReference type="GO" id="GO:0005886">
    <property type="term" value="C:plasma membrane"/>
    <property type="evidence" value="ECO:0007669"/>
    <property type="project" value="UniProtKB-SubCell"/>
</dbReference>
<dbReference type="SMART" id="SM00155">
    <property type="entry name" value="PLDc"/>
    <property type="match status" value="2"/>
</dbReference>
<protein>
    <submittedName>
        <fullName evidence="14">Major cardiolipin synthase ClsA</fullName>
        <ecNumber evidence="14">2.7.8.-</ecNumber>
    </submittedName>
</protein>
<keyword evidence="8" id="KW-0443">Lipid metabolism</keyword>
<dbReference type="InterPro" id="IPR001736">
    <property type="entry name" value="PLipase_D/transphosphatidylase"/>
</dbReference>
<feature type="transmembrane region" description="Helical" evidence="12">
    <location>
        <begin position="15"/>
        <end position="37"/>
    </location>
</feature>
<dbReference type="InterPro" id="IPR030874">
    <property type="entry name" value="Cardiolipin_synth_Firmi"/>
</dbReference>
<keyword evidence="6" id="KW-0677">Repeat</keyword>
<keyword evidence="5 12" id="KW-0812">Transmembrane</keyword>
<evidence type="ECO:0000313" key="14">
    <source>
        <dbReference type="EMBL" id="MPL71568.1"/>
    </source>
</evidence>
<dbReference type="GO" id="GO:0008808">
    <property type="term" value="F:cardiolipin synthase activity"/>
    <property type="evidence" value="ECO:0007669"/>
    <property type="project" value="InterPro"/>
</dbReference>
<evidence type="ECO:0000256" key="4">
    <source>
        <dbReference type="ARBA" id="ARBA00022679"/>
    </source>
</evidence>
<dbReference type="Pfam" id="PF13091">
    <property type="entry name" value="PLDc_2"/>
    <property type="match status" value="2"/>
</dbReference>
<dbReference type="Gene3D" id="3.30.870.10">
    <property type="entry name" value="Endonuclease Chain A"/>
    <property type="match status" value="2"/>
</dbReference>
<keyword evidence="10" id="KW-0594">Phospholipid biosynthesis</keyword>
<evidence type="ECO:0000256" key="5">
    <source>
        <dbReference type="ARBA" id="ARBA00022692"/>
    </source>
</evidence>
<dbReference type="PANTHER" id="PTHR21248">
    <property type="entry name" value="CARDIOLIPIN SYNTHASE"/>
    <property type="match status" value="1"/>
</dbReference>
<proteinExistence type="inferred from homology"/>
<feature type="transmembrane region" description="Helical" evidence="12">
    <location>
        <begin position="44"/>
        <end position="66"/>
    </location>
</feature>
<dbReference type="EC" id="2.7.8.-" evidence="14"/>
<keyword evidence="3" id="KW-0444">Lipid biosynthesis</keyword>
<dbReference type="SUPFAM" id="SSF56024">
    <property type="entry name" value="Phospholipase D/nuclease"/>
    <property type="match status" value="2"/>
</dbReference>
<keyword evidence="9 12" id="KW-0472">Membrane</keyword>
<organism evidence="14">
    <name type="scientific">bioreactor metagenome</name>
    <dbReference type="NCBI Taxonomy" id="1076179"/>
    <lineage>
        <taxon>unclassified sequences</taxon>
        <taxon>metagenomes</taxon>
        <taxon>ecological metagenomes</taxon>
    </lineage>
</organism>
<feature type="domain" description="PLD phosphodiesterase" evidence="13">
    <location>
        <begin position="228"/>
        <end position="255"/>
    </location>
</feature>
<dbReference type="CDD" id="cd09110">
    <property type="entry name" value="PLDc_CLS_1"/>
    <property type="match status" value="1"/>
</dbReference>
<evidence type="ECO:0000256" key="2">
    <source>
        <dbReference type="ARBA" id="ARBA00022475"/>
    </source>
</evidence>
<keyword evidence="4 14" id="KW-0808">Transferase</keyword>
<keyword evidence="11" id="KW-1208">Phospholipid metabolism</keyword>
<name>A0A644TXB5_9ZZZZ</name>
<evidence type="ECO:0000256" key="9">
    <source>
        <dbReference type="ARBA" id="ARBA00023136"/>
    </source>
</evidence>
<evidence type="ECO:0000256" key="3">
    <source>
        <dbReference type="ARBA" id="ARBA00022516"/>
    </source>
</evidence>
<keyword evidence="7 12" id="KW-1133">Transmembrane helix</keyword>
<evidence type="ECO:0000259" key="13">
    <source>
        <dbReference type="PROSITE" id="PS50035"/>
    </source>
</evidence>
<reference evidence="14" key="1">
    <citation type="submission" date="2019-08" db="EMBL/GenBank/DDBJ databases">
        <authorList>
            <person name="Kucharzyk K."/>
            <person name="Murdoch R.W."/>
            <person name="Higgins S."/>
            <person name="Loffler F."/>
        </authorList>
    </citation>
    <scope>NUCLEOTIDE SEQUENCE</scope>
</reference>
<evidence type="ECO:0000256" key="11">
    <source>
        <dbReference type="ARBA" id="ARBA00023264"/>
    </source>
</evidence>
<dbReference type="InterPro" id="IPR022924">
    <property type="entry name" value="Cardiolipin_synthase"/>
</dbReference>